<dbReference type="InterPro" id="IPR028098">
    <property type="entry name" value="Glyco_trans_4-like_N"/>
</dbReference>
<proteinExistence type="predicted"/>
<dbReference type="Proteomes" id="UP000593818">
    <property type="component" value="Plasmid pSID"/>
</dbReference>
<organism evidence="5 6">
    <name type="scientific">Rhodococcus pyridinivorans</name>
    <dbReference type="NCBI Taxonomy" id="103816"/>
    <lineage>
        <taxon>Bacteria</taxon>
        <taxon>Bacillati</taxon>
        <taxon>Actinomycetota</taxon>
        <taxon>Actinomycetes</taxon>
        <taxon>Mycobacteriales</taxon>
        <taxon>Nocardiaceae</taxon>
        <taxon>Rhodococcus</taxon>
    </lineage>
</organism>
<protein>
    <submittedName>
        <fullName evidence="5">Glycosyltransferase family 4 protein</fullName>
    </submittedName>
</protein>
<keyword evidence="5" id="KW-0614">Plasmid</keyword>
<dbReference type="InterPro" id="IPR050194">
    <property type="entry name" value="Glycosyltransferase_grp1"/>
</dbReference>
<dbReference type="InterPro" id="IPR001296">
    <property type="entry name" value="Glyco_trans_1"/>
</dbReference>
<dbReference type="AlphaFoldDB" id="A0A7M2XXU0"/>
<dbReference type="SUPFAM" id="SSF53756">
    <property type="entry name" value="UDP-Glycosyltransferase/glycogen phosphorylase"/>
    <property type="match status" value="1"/>
</dbReference>
<reference evidence="5 6" key="1">
    <citation type="submission" date="2020-10" db="EMBL/GenBank/DDBJ databases">
        <title>Whole genome sequence of oil-degrading bacteria Rhodococcus pyridinivorans strain 5Ap.</title>
        <authorList>
            <person name="Akhremchuk A.E."/>
            <person name="Valentovich L.N."/>
            <person name="Charniauskaya M.I."/>
            <person name="Bukliarevich H.A."/>
            <person name="Titok M.A."/>
        </authorList>
    </citation>
    <scope>NUCLEOTIDE SEQUENCE [LARGE SCALE GENOMIC DNA]</scope>
    <source>
        <strain evidence="5 6">5Ap</strain>
        <plasmid evidence="5 6">pSID</plasmid>
    </source>
</reference>
<evidence type="ECO:0000313" key="6">
    <source>
        <dbReference type="Proteomes" id="UP000593818"/>
    </source>
</evidence>
<evidence type="ECO:0000313" key="5">
    <source>
        <dbReference type="EMBL" id="QOW01842.1"/>
    </source>
</evidence>
<keyword evidence="2 5" id="KW-0808">Transferase</keyword>
<evidence type="ECO:0000259" key="4">
    <source>
        <dbReference type="Pfam" id="PF13439"/>
    </source>
</evidence>
<dbReference type="GO" id="GO:0016757">
    <property type="term" value="F:glycosyltransferase activity"/>
    <property type="evidence" value="ECO:0007669"/>
    <property type="project" value="UniProtKB-KW"/>
</dbReference>
<dbReference type="GO" id="GO:1903509">
    <property type="term" value="P:liposaccharide metabolic process"/>
    <property type="evidence" value="ECO:0007669"/>
    <property type="project" value="UniProtKB-ARBA"/>
</dbReference>
<geneLocation type="plasmid" evidence="5 6">
    <name>pSID</name>
</geneLocation>
<evidence type="ECO:0000256" key="2">
    <source>
        <dbReference type="ARBA" id="ARBA00022679"/>
    </source>
</evidence>
<feature type="domain" description="Glycosyl transferase family 1" evidence="3">
    <location>
        <begin position="193"/>
        <end position="364"/>
    </location>
</feature>
<accession>A0A7M2XXU0</accession>
<gene>
    <name evidence="5" type="ORF">INP59_27170</name>
</gene>
<dbReference type="Pfam" id="PF00534">
    <property type="entry name" value="Glycos_transf_1"/>
    <property type="match status" value="1"/>
</dbReference>
<dbReference type="CDD" id="cd03801">
    <property type="entry name" value="GT4_PimA-like"/>
    <property type="match status" value="1"/>
</dbReference>
<evidence type="ECO:0000256" key="1">
    <source>
        <dbReference type="ARBA" id="ARBA00022676"/>
    </source>
</evidence>
<dbReference type="RefSeq" id="WP_193904128.1">
    <property type="nucleotide sequence ID" value="NZ_CP063453.1"/>
</dbReference>
<dbReference type="EMBL" id="CP063453">
    <property type="protein sequence ID" value="QOW01842.1"/>
    <property type="molecule type" value="Genomic_DNA"/>
</dbReference>
<dbReference type="Pfam" id="PF13439">
    <property type="entry name" value="Glyco_transf_4"/>
    <property type="match status" value="1"/>
</dbReference>
<dbReference type="Gene3D" id="3.40.50.2000">
    <property type="entry name" value="Glycogen Phosphorylase B"/>
    <property type="match status" value="2"/>
</dbReference>
<keyword evidence="6" id="KW-1185">Reference proteome</keyword>
<dbReference type="GO" id="GO:1901137">
    <property type="term" value="P:carbohydrate derivative biosynthetic process"/>
    <property type="evidence" value="ECO:0007669"/>
    <property type="project" value="UniProtKB-ARBA"/>
</dbReference>
<keyword evidence="1" id="KW-0328">Glycosyltransferase</keyword>
<evidence type="ECO:0000259" key="3">
    <source>
        <dbReference type="Pfam" id="PF00534"/>
    </source>
</evidence>
<dbReference type="PANTHER" id="PTHR45947:SF3">
    <property type="entry name" value="SULFOQUINOVOSYL TRANSFERASE SQD2"/>
    <property type="match status" value="1"/>
</dbReference>
<sequence length="386" mass="42465">MRVAILTASFDPVIGGAETYALNLAEGLTACGHQVMVLTDTPHGMELDSDKVQTRPYGVARLWRYRDRLFDAQKLPWEEMAFSLTEELKVHLDDFRPDVLVSNSLDTALQAAMIRRSTPGLAWAAAFHEHAPENEPFGTGRMAVVYGDLRPDAVLAGSQFYADRARKYGLVENVNMIHHGVPMPVVDARTTAQWRARYQIGDRELMIVCVGRLKARKGMAELIEAFASLAPRERRLRLVIAGTVSSASLEYSERLRSLALELGCADLVRFDETVTAEQVPALFAAADIVAQPSHEEGLGLAVLEGMAARRPVVTTRVDGINEIVTRDDVAVQVEARDVEGLTGALDQMITNPHARQAYAEAGYAHVRENFSLSGMVRRTVEVLASL</sequence>
<dbReference type="PANTHER" id="PTHR45947">
    <property type="entry name" value="SULFOQUINOVOSYL TRANSFERASE SQD2"/>
    <property type="match status" value="1"/>
</dbReference>
<feature type="domain" description="Glycosyltransferase subfamily 4-like N-terminal" evidence="4">
    <location>
        <begin position="14"/>
        <end position="181"/>
    </location>
</feature>
<name>A0A7M2XXU0_9NOCA</name>